<feature type="non-terminal residue" evidence="1">
    <location>
        <position position="1"/>
    </location>
</feature>
<gene>
    <name evidence="1" type="ORF">GMARGA_LOCUS26669</name>
</gene>
<protein>
    <submittedName>
        <fullName evidence="1">13461_t:CDS:1</fullName>
    </submittedName>
</protein>
<proteinExistence type="predicted"/>
<reference evidence="1 2" key="1">
    <citation type="submission" date="2021-06" db="EMBL/GenBank/DDBJ databases">
        <authorList>
            <person name="Kallberg Y."/>
            <person name="Tangrot J."/>
            <person name="Rosling A."/>
        </authorList>
    </citation>
    <scope>NUCLEOTIDE SEQUENCE [LARGE SCALE GENOMIC DNA]</scope>
    <source>
        <strain evidence="1 2">120-4 pot B 10/14</strain>
    </source>
</reference>
<organism evidence="1 2">
    <name type="scientific">Gigaspora margarita</name>
    <dbReference type="NCBI Taxonomy" id="4874"/>
    <lineage>
        <taxon>Eukaryota</taxon>
        <taxon>Fungi</taxon>
        <taxon>Fungi incertae sedis</taxon>
        <taxon>Mucoromycota</taxon>
        <taxon>Glomeromycotina</taxon>
        <taxon>Glomeromycetes</taxon>
        <taxon>Diversisporales</taxon>
        <taxon>Gigasporaceae</taxon>
        <taxon>Gigaspora</taxon>
    </lineage>
</organism>
<sequence length="141" mass="15632">NFGSSSRSGAPRELKVQNLEKVDYTQGFSSHQGGEIMGKRGVGHGKVTFEDSNLLLEKCYKTSTNCHGIVRKENSTVSERSDEFSSITSTKTMELYNRRKNASVVSWCGVYQGLVAAENWVKKLIANVITQLEAIAVLWVL</sequence>
<evidence type="ECO:0000313" key="2">
    <source>
        <dbReference type="Proteomes" id="UP000789901"/>
    </source>
</evidence>
<accession>A0ABN7W4V8</accession>
<comment type="caution">
    <text evidence="1">The sequence shown here is derived from an EMBL/GenBank/DDBJ whole genome shotgun (WGS) entry which is preliminary data.</text>
</comment>
<dbReference type="EMBL" id="CAJVQB010031466">
    <property type="protein sequence ID" value="CAG8816923.1"/>
    <property type="molecule type" value="Genomic_DNA"/>
</dbReference>
<dbReference type="Proteomes" id="UP000789901">
    <property type="component" value="Unassembled WGS sequence"/>
</dbReference>
<keyword evidence="2" id="KW-1185">Reference proteome</keyword>
<name>A0ABN7W4V8_GIGMA</name>
<evidence type="ECO:0000313" key="1">
    <source>
        <dbReference type="EMBL" id="CAG8816923.1"/>
    </source>
</evidence>